<dbReference type="AlphaFoldDB" id="A0A3R7PW43"/>
<organism evidence="3 4">
    <name type="scientific">Penaeus vannamei</name>
    <name type="common">Whiteleg shrimp</name>
    <name type="synonym">Litopenaeus vannamei</name>
    <dbReference type="NCBI Taxonomy" id="6689"/>
    <lineage>
        <taxon>Eukaryota</taxon>
        <taxon>Metazoa</taxon>
        <taxon>Ecdysozoa</taxon>
        <taxon>Arthropoda</taxon>
        <taxon>Crustacea</taxon>
        <taxon>Multicrustacea</taxon>
        <taxon>Malacostraca</taxon>
        <taxon>Eumalacostraca</taxon>
        <taxon>Eucarida</taxon>
        <taxon>Decapoda</taxon>
        <taxon>Dendrobranchiata</taxon>
        <taxon>Penaeoidea</taxon>
        <taxon>Penaeidae</taxon>
        <taxon>Penaeus</taxon>
    </lineage>
</organism>
<name>A0A3R7PW43_PENVA</name>
<comment type="caution">
    <text evidence="3">The sequence shown here is derived from an EMBL/GenBank/DDBJ whole genome shotgun (WGS) entry which is preliminary data.</text>
</comment>
<protein>
    <submittedName>
        <fullName evidence="3">Uncharacterized protein</fullName>
    </submittedName>
</protein>
<reference evidence="3 4" key="2">
    <citation type="submission" date="2019-01" db="EMBL/GenBank/DDBJ databases">
        <title>The decoding of complex shrimp genome reveals the adaptation for benthos swimmer, frequently molting mechanism and breeding impact on genome.</title>
        <authorList>
            <person name="Sun Y."/>
            <person name="Gao Y."/>
            <person name="Yu Y."/>
        </authorList>
    </citation>
    <scope>NUCLEOTIDE SEQUENCE [LARGE SCALE GENOMIC DNA]</scope>
    <source>
        <tissue evidence="3">Muscle</tissue>
    </source>
</reference>
<feature type="region of interest" description="Disordered" evidence="1">
    <location>
        <begin position="36"/>
        <end position="56"/>
    </location>
</feature>
<feature type="compositionally biased region" description="Basic and acidic residues" evidence="1">
    <location>
        <begin position="73"/>
        <end position="82"/>
    </location>
</feature>
<gene>
    <name evidence="3" type="ORF">C7M84_020934</name>
</gene>
<evidence type="ECO:0000313" key="3">
    <source>
        <dbReference type="EMBL" id="ROT61301.1"/>
    </source>
</evidence>
<evidence type="ECO:0000256" key="2">
    <source>
        <dbReference type="SAM" id="SignalP"/>
    </source>
</evidence>
<feature type="chain" id="PRO_5018538236" evidence="2">
    <location>
        <begin position="23"/>
        <end position="531"/>
    </location>
</feature>
<feature type="region of interest" description="Disordered" evidence="1">
    <location>
        <begin position="416"/>
        <end position="531"/>
    </location>
</feature>
<feature type="region of interest" description="Disordered" evidence="1">
    <location>
        <begin position="73"/>
        <end position="160"/>
    </location>
</feature>
<sequence length="531" mass="58555">MTSGAALAIALLVVIIAPNVTSQPYVQPNVRTARPLGHLETATSQPSSQSRRENFEWNTRRVGNKKVATISIRKDEERDRRSVPLGDVRVPFHKPPTGAEGVERPLHAHRHHHGDDQWGPEGRRGGEGGGKRRGEEEEDYVDDERIGEGWAARGGVDAPPRHLVARTGALQQLQGEVSEEDDEEEDEEDDEGDDEGRPTSLEASSRFHDLLYATGLRADSLVLSNASEAQEQDDERAGRKRKRGKKGKKVKRDRKRRGKDASKESYLLHFRPPSVDSKWRARALSGSEACQYHNLEECYKKVGLVANKTSVVKFCSSYSTSTSRLLLSPLSPPSHSYSPSSFPLHIFPLLLLPLLTLLLLSSPLSLPPLRLFLSPPLLPLSVSPFTHPLSVSPLPSPSPFSPSPSPLALARSPALLPRLPSPHANTHALEHPRRSSLSAWRSSARGCATPTSRRRETWWRSGTGFGTRSGPPTAASFPESSRDERSSSSSSLRSGRLEEREGGRERRRVEEEVPVIAAASALFPKSSRDER</sequence>
<feature type="compositionally biased region" description="Basic and acidic residues" evidence="1">
    <location>
        <begin position="495"/>
        <end position="511"/>
    </location>
</feature>
<reference evidence="3 4" key="1">
    <citation type="submission" date="2018-04" db="EMBL/GenBank/DDBJ databases">
        <authorList>
            <person name="Zhang X."/>
            <person name="Yuan J."/>
            <person name="Li F."/>
            <person name="Xiang J."/>
        </authorList>
    </citation>
    <scope>NUCLEOTIDE SEQUENCE [LARGE SCALE GENOMIC DNA]</scope>
    <source>
        <tissue evidence="3">Muscle</tissue>
    </source>
</reference>
<keyword evidence="4" id="KW-1185">Reference proteome</keyword>
<proteinExistence type="predicted"/>
<evidence type="ECO:0000256" key="1">
    <source>
        <dbReference type="SAM" id="MobiDB-lite"/>
    </source>
</evidence>
<keyword evidence="2" id="KW-0732">Signal</keyword>
<evidence type="ECO:0000313" key="4">
    <source>
        <dbReference type="Proteomes" id="UP000283509"/>
    </source>
</evidence>
<feature type="compositionally biased region" description="Low complexity" evidence="1">
    <location>
        <begin position="435"/>
        <end position="445"/>
    </location>
</feature>
<accession>A0A3R7PW43</accession>
<dbReference type="EMBL" id="QCYY01004259">
    <property type="protein sequence ID" value="ROT61301.1"/>
    <property type="molecule type" value="Genomic_DNA"/>
</dbReference>
<feature type="region of interest" description="Disordered" evidence="1">
    <location>
        <begin position="226"/>
        <end position="263"/>
    </location>
</feature>
<feature type="compositionally biased region" description="Acidic residues" evidence="1">
    <location>
        <begin position="177"/>
        <end position="194"/>
    </location>
</feature>
<dbReference type="Proteomes" id="UP000283509">
    <property type="component" value="Unassembled WGS sequence"/>
</dbReference>
<feature type="compositionally biased region" description="Basic residues" evidence="1">
    <location>
        <begin position="238"/>
        <end position="258"/>
    </location>
</feature>
<feature type="region of interest" description="Disordered" evidence="1">
    <location>
        <begin position="172"/>
        <end position="204"/>
    </location>
</feature>
<dbReference type="OrthoDB" id="6371281at2759"/>
<feature type="signal peptide" evidence="2">
    <location>
        <begin position="1"/>
        <end position="22"/>
    </location>
</feature>
<feature type="compositionally biased region" description="Basic and acidic residues" evidence="1">
    <location>
        <begin position="113"/>
        <end position="135"/>
    </location>
</feature>